<keyword evidence="4" id="KW-1185">Reference proteome</keyword>
<evidence type="ECO:0000313" key="4">
    <source>
        <dbReference type="Proteomes" id="UP000297861"/>
    </source>
</evidence>
<reference evidence="3 4" key="1">
    <citation type="submission" date="2019-03" db="EMBL/GenBank/DDBJ databases">
        <title>San Antonio Military Medical Center submission to MRSN (WRAIR), pending publication.</title>
        <authorList>
            <person name="Blyth D.M."/>
            <person name="Mccarthy S.L."/>
            <person name="Schall S.E."/>
            <person name="Stam J.A."/>
            <person name="Ong A.C."/>
            <person name="Mcgann P.T."/>
        </authorList>
    </citation>
    <scope>NUCLEOTIDE SEQUENCE [LARGE SCALE GENOMIC DNA]</scope>
    <source>
        <strain evidence="3 4">MRSN571793</strain>
    </source>
</reference>
<comment type="caution">
    <text evidence="3">The sequence shown here is derived from an EMBL/GenBank/DDBJ whole genome shotgun (WGS) entry which is preliminary data.</text>
</comment>
<organism evidence="3 4">
    <name type="scientific">Dysgonomonas capnocytophagoides</name>
    <dbReference type="NCBI Taxonomy" id="45254"/>
    <lineage>
        <taxon>Bacteria</taxon>
        <taxon>Pseudomonadati</taxon>
        <taxon>Bacteroidota</taxon>
        <taxon>Bacteroidia</taxon>
        <taxon>Bacteroidales</taxon>
        <taxon>Dysgonomonadaceae</taxon>
        <taxon>Dysgonomonas</taxon>
    </lineage>
</organism>
<dbReference type="InterPro" id="IPR027791">
    <property type="entry name" value="Galactosyl_T_C"/>
</dbReference>
<dbReference type="Proteomes" id="UP000297861">
    <property type="component" value="Unassembled WGS sequence"/>
</dbReference>
<name>A0A4Y8L6C9_9BACT</name>
<dbReference type="EMBL" id="SOML01000002">
    <property type="protein sequence ID" value="TFD97847.1"/>
    <property type="molecule type" value="Genomic_DNA"/>
</dbReference>
<gene>
    <name evidence="3" type="ORF">E2605_04315</name>
</gene>
<evidence type="ECO:0000259" key="2">
    <source>
        <dbReference type="Pfam" id="PF02709"/>
    </source>
</evidence>
<dbReference type="InterPro" id="IPR029044">
    <property type="entry name" value="Nucleotide-diphossugar_trans"/>
</dbReference>
<dbReference type="Gene3D" id="3.90.550.10">
    <property type="entry name" value="Spore Coat Polysaccharide Biosynthesis Protein SpsA, Chain A"/>
    <property type="match status" value="1"/>
</dbReference>
<protein>
    <recommendedName>
        <fullName evidence="2">Galactosyltransferase C-terminal domain-containing protein</fullName>
    </recommendedName>
</protein>
<dbReference type="OrthoDB" id="7295299at2"/>
<accession>A0A4Y8L6C9</accession>
<evidence type="ECO:0000313" key="3">
    <source>
        <dbReference type="EMBL" id="TFD97847.1"/>
    </source>
</evidence>
<dbReference type="GO" id="GO:0016740">
    <property type="term" value="F:transferase activity"/>
    <property type="evidence" value="ECO:0007669"/>
    <property type="project" value="UniProtKB-KW"/>
</dbReference>
<keyword evidence="1" id="KW-0808">Transferase</keyword>
<proteinExistence type="predicted"/>
<evidence type="ECO:0000256" key="1">
    <source>
        <dbReference type="ARBA" id="ARBA00022679"/>
    </source>
</evidence>
<dbReference type="AlphaFoldDB" id="A0A4Y8L6C9"/>
<dbReference type="RefSeq" id="WP_134435620.1">
    <property type="nucleotide sequence ID" value="NZ_SOML01000002.1"/>
</dbReference>
<sequence>MKEDLTDVTFLIPIRLDSILRLENILLIIEYLTSNFRTSIIITEAAPYYNGILPKLIPKSVIYNFVEDYDIVFHRTKYLNIMIRKAITPFVAIWDSDVIIDSKQILDSIINLRRGKADILFPYDGHFYDTGSIIRKNYFVSRNIDFLKRNESKMCLLYGSEMIGGAIFVDKEKYIYAGMENEHFYGWGPEDSERYHRWEVFGLKILRAKGSLYHLTHPRDINGKLRSDDLYTYQVSMVTNVAESTKNELIDSFKKNPKSLFDEY</sequence>
<feature type="domain" description="Galactosyltransferase C-terminal" evidence="2">
    <location>
        <begin position="157"/>
        <end position="217"/>
    </location>
</feature>
<dbReference type="SUPFAM" id="SSF53448">
    <property type="entry name" value="Nucleotide-diphospho-sugar transferases"/>
    <property type="match status" value="1"/>
</dbReference>
<dbReference type="Pfam" id="PF02709">
    <property type="entry name" value="Glyco_transf_7C"/>
    <property type="match status" value="1"/>
</dbReference>